<comment type="caution">
    <text evidence="1">The sequence shown here is derived from an EMBL/GenBank/DDBJ whole genome shotgun (WGS) entry which is preliminary data.</text>
</comment>
<organism evidence="1 2">
    <name type="scientific">Cupriavidus plantarum</name>
    <dbReference type="NCBI Taxonomy" id="942865"/>
    <lineage>
        <taxon>Bacteria</taxon>
        <taxon>Pseudomonadati</taxon>
        <taxon>Pseudomonadota</taxon>
        <taxon>Betaproteobacteria</taxon>
        <taxon>Burkholderiales</taxon>
        <taxon>Burkholderiaceae</taxon>
        <taxon>Cupriavidus</taxon>
    </lineage>
</organism>
<protein>
    <submittedName>
        <fullName evidence="1">Uncharacterized protein</fullName>
    </submittedName>
</protein>
<gene>
    <name evidence="1" type="ORF">C7419_103102</name>
</gene>
<dbReference type="EMBL" id="QGGT01000003">
    <property type="protein sequence ID" value="PWK33783.1"/>
    <property type="molecule type" value="Genomic_DNA"/>
</dbReference>
<reference evidence="1 2" key="1">
    <citation type="submission" date="2018-05" db="EMBL/GenBank/DDBJ databases">
        <title>Genomic Encyclopedia of Type Strains, Phase IV (KMG-V): Genome sequencing to study the core and pangenomes of soil and plant-associated prokaryotes.</title>
        <authorList>
            <person name="Whitman W."/>
        </authorList>
    </citation>
    <scope>NUCLEOTIDE SEQUENCE [LARGE SCALE GENOMIC DNA]</scope>
    <source>
        <strain evidence="1 2">SLV-132</strain>
    </source>
</reference>
<keyword evidence="2" id="KW-1185">Reference proteome</keyword>
<name>A0A316ES27_9BURK</name>
<sequence length="174" mass="18410">MNTESPSRSALDASAARRAVQLALPMLTASLDDVGVGESGCMHVVVMDPGSPYGTCDFEAAILYEHSLPARERWDADYAYYARGKAKLAWRTGLDTSLLVSHAPHLLRHGDMRLGGGIVEHGIVVAASGANPWFDDAFARSVACLLRAVAHERLSAATTSDSTQSPQEAGNAGT</sequence>
<proteinExistence type="predicted"/>
<accession>A0A316ES27</accession>
<dbReference type="RefSeq" id="WP_109583880.1">
    <property type="nucleotide sequence ID" value="NZ_QGGT01000003.1"/>
</dbReference>
<evidence type="ECO:0000313" key="1">
    <source>
        <dbReference type="EMBL" id="PWK33783.1"/>
    </source>
</evidence>
<dbReference type="Proteomes" id="UP000245754">
    <property type="component" value="Unassembled WGS sequence"/>
</dbReference>
<evidence type="ECO:0000313" key="2">
    <source>
        <dbReference type="Proteomes" id="UP000245754"/>
    </source>
</evidence>
<dbReference type="AlphaFoldDB" id="A0A316ES27"/>